<feature type="non-terminal residue" evidence="4">
    <location>
        <position position="170"/>
    </location>
</feature>
<dbReference type="OrthoDB" id="8068875at2759"/>
<dbReference type="InterPro" id="IPR044611">
    <property type="entry name" value="E3A/B/C-like"/>
</dbReference>
<gene>
    <name evidence="4" type="ORF">ANCDUO_25886</name>
</gene>
<dbReference type="PANTHER" id="PTHR45700">
    <property type="entry name" value="UBIQUITIN-PROTEIN LIGASE E3C"/>
    <property type="match status" value="1"/>
</dbReference>
<accession>A0A0C2F6E9</accession>
<comment type="catalytic activity">
    <reaction evidence="1">
        <text>S-ubiquitinyl-[E2 ubiquitin-conjugating enzyme]-L-cysteine + [acceptor protein]-L-lysine = [E2 ubiquitin-conjugating enzyme]-L-cysteine + N(6)-ubiquitinyl-[acceptor protein]-L-lysine.</text>
        <dbReference type="EC" id="2.3.2.26"/>
    </reaction>
</comment>
<feature type="non-terminal residue" evidence="4">
    <location>
        <position position="1"/>
    </location>
</feature>
<dbReference type="Proteomes" id="UP000054047">
    <property type="component" value="Unassembled WGS sequence"/>
</dbReference>
<dbReference type="AlphaFoldDB" id="A0A0C2F6E9"/>
<sequence>WSNLYETVVTTLQSLYAKDSRVHFLPHEFWSNHQRQVCWLRQVICVNDNNIFVIVLEGGGYEAVVFTTEASWIRGDSSDSDDEAGPSHDLPATSADMRNLSIIRSIPFVVPFMQRVKIFQDLLAHDREANDIVDDFRSFAGIGSRRHGITIAVRRQHLYEDAFEALSLGN</sequence>
<protein>
    <recommendedName>
        <fullName evidence="2">HECT-type E3 ubiquitin transferase</fullName>
        <ecNumber evidence="2">2.3.2.26</ecNumber>
    </recommendedName>
</protein>
<evidence type="ECO:0000256" key="2">
    <source>
        <dbReference type="ARBA" id="ARBA00012485"/>
    </source>
</evidence>
<evidence type="ECO:0000256" key="1">
    <source>
        <dbReference type="ARBA" id="ARBA00000885"/>
    </source>
</evidence>
<evidence type="ECO:0000256" key="3">
    <source>
        <dbReference type="ARBA" id="ARBA00022679"/>
    </source>
</evidence>
<dbReference type="GO" id="GO:0061630">
    <property type="term" value="F:ubiquitin protein ligase activity"/>
    <property type="evidence" value="ECO:0007669"/>
    <property type="project" value="UniProtKB-EC"/>
</dbReference>
<dbReference type="PANTHER" id="PTHR45700:SF2">
    <property type="entry name" value="UBIQUITIN-PROTEIN LIGASE E3C"/>
    <property type="match status" value="1"/>
</dbReference>
<proteinExistence type="predicted"/>
<evidence type="ECO:0000313" key="4">
    <source>
        <dbReference type="EMBL" id="KIH44100.1"/>
    </source>
</evidence>
<organism evidence="4 5">
    <name type="scientific">Ancylostoma duodenale</name>
    <dbReference type="NCBI Taxonomy" id="51022"/>
    <lineage>
        <taxon>Eukaryota</taxon>
        <taxon>Metazoa</taxon>
        <taxon>Ecdysozoa</taxon>
        <taxon>Nematoda</taxon>
        <taxon>Chromadorea</taxon>
        <taxon>Rhabditida</taxon>
        <taxon>Rhabditina</taxon>
        <taxon>Rhabditomorpha</taxon>
        <taxon>Strongyloidea</taxon>
        <taxon>Ancylostomatidae</taxon>
        <taxon>Ancylostomatinae</taxon>
        <taxon>Ancylostoma</taxon>
    </lineage>
</organism>
<keyword evidence="5" id="KW-1185">Reference proteome</keyword>
<reference evidence="4 5" key="1">
    <citation type="submission" date="2013-12" db="EMBL/GenBank/DDBJ databases">
        <title>Draft genome of the parsitic nematode Ancylostoma duodenale.</title>
        <authorList>
            <person name="Mitreva M."/>
        </authorList>
    </citation>
    <scope>NUCLEOTIDE SEQUENCE [LARGE SCALE GENOMIC DNA]</scope>
    <source>
        <strain evidence="4 5">Zhejiang</strain>
    </source>
</reference>
<dbReference type="GO" id="GO:0006511">
    <property type="term" value="P:ubiquitin-dependent protein catabolic process"/>
    <property type="evidence" value="ECO:0007669"/>
    <property type="project" value="TreeGrafter"/>
</dbReference>
<evidence type="ECO:0000313" key="5">
    <source>
        <dbReference type="Proteomes" id="UP000054047"/>
    </source>
</evidence>
<dbReference type="EMBL" id="KN780304">
    <property type="protein sequence ID" value="KIH44100.1"/>
    <property type="molecule type" value="Genomic_DNA"/>
</dbReference>
<dbReference type="GO" id="GO:0000209">
    <property type="term" value="P:protein polyubiquitination"/>
    <property type="evidence" value="ECO:0007669"/>
    <property type="project" value="InterPro"/>
</dbReference>
<name>A0A0C2F6E9_9BILA</name>
<dbReference type="EC" id="2.3.2.26" evidence="2"/>
<keyword evidence="3" id="KW-0808">Transferase</keyword>